<comment type="caution">
    <text evidence="2">The sequence shown here is derived from an EMBL/GenBank/DDBJ whole genome shotgun (WGS) entry which is preliminary data.</text>
</comment>
<dbReference type="AlphaFoldDB" id="A0AAV4MH78"/>
<evidence type="ECO:0000313" key="2">
    <source>
        <dbReference type="EMBL" id="GIX70154.1"/>
    </source>
</evidence>
<proteinExistence type="predicted"/>
<name>A0AAV4MH78_9ARAC</name>
<organism evidence="2 3">
    <name type="scientific">Caerostris darwini</name>
    <dbReference type="NCBI Taxonomy" id="1538125"/>
    <lineage>
        <taxon>Eukaryota</taxon>
        <taxon>Metazoa</taxon>
        <taxon>Ecdysozoa</taxon>
        <taxon>Arthropoda</taxon>
        <taxon>Chelicerata</taxon>
        <taxon>Arachnida</taxon>
        <taxon>Araneae</taxon>
        <taxon>Araneomorphae</taxon>
        <taxon>Entelegynae</taxon>
        <taxon>Araneoidea</taxon>
        <taxon>Araneidae</taxon>
        <taxon>Caerostris</taxon>
    </lineage>
</organism>
<feature type="region of interest" description="Disordered" evidence="1">
    <location>
        <begin position="1"/>
        <end position="25"/>
    </location>
</feature>
<reference evidence="2 3" key="1">
    <citation type="submission" date="2021-06" db="EMBL/GenBank/DDBJ databases">
        <title>Caerostris darwini draft genome.</title>
        <authorList>
            <person name="Kono N."/>
            <person name="Arakawa K."/>
        </authorList>
    </citation>
    <scope>NUCLEOTIDE SEQUENCE [LARGE SCALE GENOMIC DNA]</scope>
</reference>
<feature type="region of interest" description="Disordered" evidence="1">
    <location>
        <begin position="102"/>
        <end position="123"/>
    </location>
</feature>
<sequence>MTPKPKLNNVTRTQPTFTSRQVNESRAYSEVLRKANQGKQVSHTPQPIIAQEEPLPCANPNQSKLLVNLEIPPPLPNLNNRLLPGCSHRPLPVELSNLQWPFPKFSARGTKKSQQAPPPANRS</sequence>
<accession>A0AAV4MH78</accession>
<feature type="compositionally biased region" description="Polar residues" evidence="1">
    <location>
        <begin position="8"/>
        <end position="25"/>
    </location>
</feature>
<protein>
    <submittedName>
        <fullName evidence="2">Uncharacterized protein</fullName>
    </submittedName>
</protein>
<evidence type="ECO:0000256" key="1">
    <source>
        <dbReference type="SAM" id="MobiDB-lite"/>
    </source>
</evidence>
<dbReference type="Proteomes" id="UP001054837">
    <property type="component" value="Unassembled WGS sequence"/>
</dbReference>
<dbReference type="EMBL" id="BPLQ01000337">
    <property type="protein sequence ID" value="GIX70154.1"/>
    <property type="molecule type" value="Genomic_DNA"/>
</dbReference>
<evidence type="ECO:0000313" key="3">
    <source>
        <dbReference type="Proteomes" id="UP001054837"/>
    </source>
</evidence>
<keyword evidence="3" id="KW-1185">Reference proteome</keyword>
<gene>
    <name evidence="2" type="ORF">CDAR_312761</name>
</gene>